<dbReference type="AlphaFoldDB" id="J4H2Q4"/>
<dbReference type="RefSeq" id="XP_012181212.1">
    <property type="nucleotide sequence ID" value="XM_012325822.1"/>
</dbReference>
<dbReference type="Pfam" id="PF07927">
    <property type="entry name" value="HicA_toxin"/>
    <property type="match status" value="1"/>
</dbReference>
<proteinExistence type="predicted"/>
<evidence type="ECO:0000313" key="2">
    <source>
        <dbReference type="EMBL" id="CCM01929.1"/>
    </source>
</evidence>
<evidence type="ECO:0000256" key="1">
    <source>
        <dbReference type="SAM" id="MobiDB-lite"/>
    </source>
</evidence>
<dbReference type="STRING" id="599839.J4H2Q4"/>
<sequence length="68" mass="7998">MREMGFKYDPSTAGSSVRFDPPDPRDTPITFHRPHPDSTLYPVMLKDFGKRLKRTYGWSEEDFYKAAR</sequence>
<evidence type="ECO:0000313" key="3">
    <source>
        <dbReference type="Proteomes" id="UP000006352"/>
    </source>
</evidence>
<feature type="region of interest" description="Disordered" evidence="1">
    <location>
        <begin position="1"/>
        <end position="33"/>
    </location>
</feature>
<accession>J4H2Q4</accession>
<dbReference type="Proteomes" id="UP000006352">
    <property type="component" value="Unassembled WGS sequence"/>
</dbReference>
<dbReference type="GeneID" id="24096840"/>
<keyword evidence="3" id="KW-1185">Reference proteome</keyword>
<dbReference type="OrthoDB" id="2922289at2759"/>
<name>J4H2Q4_9APHY</name>
<organism evidence="2 3">
    <name type="scientific">Fibroporia radiculosa</name>
    <dbReference type="NCBI Taxonomy" id="599839"/>
    <lineage>
        <taxon>Eukaryota</taxon>
        <taxon>Fungi</taxon>
        <taxon>Dikarya</taxon>
        <taxon>Basidiomycota</taxon>
        <taxon>Agaricomycotina</taxon>
        <taxon>Agaricomycetes</taxon>
        <taxon>Polyporales</taxon>
        <taxon>Fibroporiaceae</taxon>
        <taxon>Fibroporia</taxon>
    </lineage>
</organism>
<dbReference type="InterPro" id="IPR012933">
    <property type="entry name" value="HicA_mRNA_interferase"/>
</dbReference>
<gene>
    <name evidence="2" type="ORF">FIBRA_04002</name>
</gene>
<dbReference type="HOGENOM" id="CLU_190120_0_0_1"/>
<reference evidence="2 3" key="1">
    <citation type="journal article" date="2012" name="Appl. Environ. Microbiol.">
        <title>Short-read sequencing for genomic analysis of the brown rot fungus Fibroporia radiculosa.</title>
        <authorList>
            <person name="Tang J.D."/>
            <person name="Perkins A.D."/>
            <person name="Sonstegard T.S."/>
            <person name="Schroeder S.G."/>
            <person name="Burgess S.C."/>
            <person name="Diehl S.V."/>
        </authorList>
    </citation>
    <scope>NUCLEOTIDE SEQUENCE [LARGE SCALE GENOMIC DNA]</scope>
    <source>
        <strain evidence="2 3">TFFH 294</strain>
    </source>
</reference>
<dbReference type="InParanoid" id="J4H2Q4"/>
<dbReference type="EMBL" id="HE797056">
    <property type="protein sequence ID" value="CCM01929.1"/>
    <property type="molecule type" value="Genomic_DNA"/>
</dbReference>
<protein>
    <submittedName>
        <fullName evidence="2">Uncharacterized protein</fullName>
    </submittedName>
</protein>
<dbReference type="GO" id="GO:0003729">
    <property type="term" value="F:mRNA binding"/>
    <property type="evidence" value="ECO:0007669"/>
    <property type="project" value="InterPro"/>
</dbReference>